<evidence type="ECO:0000313" key="1">
    <source>
        <dbReference type="EMBL" id="EDM75511.1"/>
    </source>
</evidence>
<sequence length="135" mass="14577">MRAQAAEVTPVIRWAIVDHVLIVLSGTGSVPDDQWQGMHAAMNEEAVRVYLGVSVGSVHLTRAQRQEGAETVKRRKLLAVVVTDERLVRGVVTAVRWLGADVNAFPLDELGQALEFVNLGPDARAVIDELGVGIS</sequence>
<dbReference type="OrthoDB" id="5517836at2"/>
<name>A6GF52_9BACT</name>
<proteinExistence type="predicted"/>
<keyword evidence="2" id="KW-1185">Reference proteome</keyword>
<dbReference type="AlphaFoldDB" id="A6GF52"/>
<protein>
    <submittedName>
        <fullName evidence="1">Uncharacterized protein</fullName>
    </submittedName>
</protein>
<dbReference type="EMBL" id="ABCS01000089">
    <property type="protein sequence ID" value="EDM75511.1"/>
    <property type="molecule type" value="Genomic_DNA"/>
</dbReference>
<reference evidence="1 2" key="1">
    <citation type="submission" date="2007-06" db="EMBL/GenBank/DDBJ databases">
        <authorList>
            <person name="Shimkets L."/>
            <person name="Ferriera S."/>
            <person name="Johnson J."/>
            <person name="Kravitz S."/>
            <person name="Beeson K."/>
            <person name="Sutton G."/>
            <person name="Rogers Y.-H."/>
            <person name="Friedman R."/>
            <person name="Frazier M."/>
            <person name="Venter J.C."/>
        </authorList>
    </citation>
    <scope>NUCLEOTIDE SEQUENCE [LARGE SCALE GENOMIC DNA]</scope>
    <source>
        <strain evidence="1 2">SIR-1</strain>
    </source>
</reference>
<comment type="caution">
    <text evidence="1">The sequence shown here is derived from an EMBL/GenBank/DDBJ whole genome shotgun (WGS) entry which is preliminary data.</text>
</comment>
<dbReference type="Proteomes" id="UP000005801">
    <property type="component" value="Unassembled WGS sequence"/>
</dbReference>
<dbReference type="RefSeq" id="WP_006975342.1">
    <property type="nucleotide sequence ID" value="NZ_ABCS01000089.1"/>
</dbReference>
<gene>
    <name evidence="1" type="ORF">PPSIR1_31558</name>
</gene>
<evidence type="ECO:0000313" key="2">
    <source>
        <dbReference type="Proteomes" id="UP000005801"/>
    </source>
</evidence>
<accession>A6GF52</accession>
<organism evidence="1 2">
    <name type="scientific">Plesiocystis pacifica SIR-1</name>
    <dbReference type="NCBI Taxonomy" id="391625"/>
    <lineage>
        <taxon>Bacteria</taxon>
        <taxon>Pseudomonadati</taxon>
        <taxon>Myxococcota</taxon>
        <taxon>Polyangia</taxon>
        <taxon>Nannocystales</taxon>
        <taxon>Nannocystaceae</taxon>
        <taxon>Plesiocystis</taxon>
    </lineage>
</organism>